<feature type="non-terminal residue" evidence="4">
    <location>
        <position position="308"/>
    </location>
</feature>
<dbReference type="RefSeq" id="XP_033661141.1">
    <property type="nucleotide sequence ID" value="XM_033810331.1"/>
</dbReference>
<organism evidence="4 5">
    <name type="scientific">Zasmidium cellare ATCC 36951</name>
    <dbReference type="NCBI Taxonomy" id="1080233"/>
    <lineage>
        <taxon>Eukaryota</taxon>
        <taxon>Fungi</taxon>
        <taxon>Dikarya</taxon>
        <taxon>Ascomycota</taxon>
        <taxon>Pezizomycotina</taxon>
        <taxon>Dothideomycetes</taxon>
        <taxon>Dothideomycetidae</taxon>
        <taxon>Mycosphaerellales</taxon>
        <taxon>Mycosphaerellaceae</taxon>
        <taxon>Zasmidium</taxon>
    </lineage>
</organism>
<feature type="domain" description="LysM" evidence="3">
    <location>
        <begin position="5"/>
        <end position="49"/>
    </location>
</feature>
<dbReference type="EMBL" id="ML993628">
    <property type="protein sequence ID" value="KAF2160252.1"/>
    <property type="molecule type" value="Genomic_DNA"/>
</dbReference>
<dbReference type="GO" id="GO:0008061">
    <property type="term" value="F:chitin binding"/>
    <property type="evidence" value="ECO:0007669"/>
    <property type="project" value="UniProtKB-KW"/>
</dbReference>
<dbReference type="Gene3D" id="3.10.350.10">
    <property type="entry name" value="LysM domain"/>
    <property type="match status" value="4"/>
</dbReference>
<gene>
    <name evidence="4" type="ORF">M409DRAFT_34755</name>
</gene>
<dbReference type="AlphaFoldDB" id="A0A6A6C305"/>
<sequence length="308" mass="32549">VSCSFESSADDGDTCDNFSAEWGLTVAQFESLNSGVDCPTLVGGQSYCVIGTVETGTPTGPTTTSTTTTPTKTTPKMTTTTTAAQHQPQQSGLAANCNNFYLVQGGDSCDAIDMKYGISFAQFESWNPFINSDCANLLAGYYVCVGVPGATTTPPTKTTTKPGNGISTPTPTQDGMVSNCNKFDEVKSGDTCANIATANNIPLAKFYSWNPAVGSDCHALWAGYYVCVDTTDYTPTKTTPGNGITTPTPYEQGMVNNCDKFYKVKSGDTCDAIAKSQGTTTKNIEKWNPNVGSDCSKLYLGYYICTGV</sequence>
<accession>A0A6A6C305</accession>
<evidence type="ECO:0000256" key="1">
    <source>
        <dbReference type="ARBA" id="ARBA00022669"/>
    </source>
</evidence>
<dbReference type="GeneID" id="54563603"/>
<dbReference type="PANTHER" id="PTHR34997:SF1">
    <property type="entry name" value="PEPTIDOGLYCAN-BINDING LYSIN DOMAIN"/>
    <property type="match status" value="1"/>
</dbReference>
<dbReference type="PROSITE" id="PS51782">
    <property type="entry name" value="LYSM"/>
    <property type="match status" value="4"/>
</dbReference>
<dbReference type="PANTHER" id="PTHR34997">
    <property type="entry name" value="AM15"/>
    <property type="match status" value="1"/>
</dbReference>
<dbReference type="Pfam" id="PF01476">
    <property type="entry name" value="LysM"/>
    <property type="match status" value="4"/>
</dbReference>
<dbReference type="Proteomes" id="UP000799537">
    <property type="component" value="Unassembled WGS sequence"/>
</dbReference>
<reference evidence="4" key="1">
    <citation type="journal article" date="2020" name="Stud. Mycol.">
        <title>101 Dothideomycetes genomes: a test case for predicting lifestyles and emergence of pathogens.</title>
        <authorList>
            <person name="Haridas S."/>
            <person name="Albert R."/>
            <person name="Binder M."/>
            <person name="Bloem J."/>
            <person name="Labutti K."/>
            <person name="Salamov A."/>
            <person name="Andreopoulos B."/>
            <person name="Baker S."/>
            <person name="Barry K."/>
            <person name="Bills G."/>
            <person name="Bluhm B."/>
            <person name="Cannon C."/>
            <person name="Castanera R."/>
            <person name="Culley D."/>
            <person name="Daum C."/>
            <person name="Ezra D."/>
            <person name="Gonzalez J."/>
            <person name="Henrissat B."/>
            <person name="Kuo A."/>
            <person name="Liang C."/>
            <person name="Lipzen A."/>
            <person name="Lutzoni F."/>
            <person name="Magnuson J."/>
            <person name="Mondo S."/>
            <person name="Nolan M."/>
            <person name="Ohm R."/>
            <person name="Pangilinan J."/>
            <person name="Park H.-J."/>
            <person name="Ramirez L."/>
            <person name="Alfaro M."/>
            <person name="Sun H."/>
            <person name="Tritt A."/>
            <person name="Yoshinaga Y."/>
            <person name="Zwiers L.-H."/>
            <person name="Turgeon B."/>
            <person name="Goodwin S."/>
            <person name="Spatafora J."/>
            <person name="Crous P."/>
            <person name="Grigoriev I."/>
        </authorList>
    </citation>
    <scope>NUCLEOTIDE SEQUENCE</scope>
    <source>
        <strain evidence="4">ATCC 36951</strain>
    </source>
</reference>
<evidence type="ECO:0000313" key="5">
    <source>
        <dbReference type="Proteomes" id="UP000799537"/>
    </source>
</evidence>
<keyword evidence="1" id="KW-0147">Chitin-binding</keyword>
<dbReference type="SUPFAM" id="SSF54106">
    <property type="entry name" value="LysM domain"/>
    <property type="match status" value="3"/>
</dbReference>
<evidence type="ECO:0000256" key="2">
    <source>
        <dbReference type="ARBA" id="ARBA00023026"/>
    </source>
</evidence>
<feature type="domain" description="LysM" evidence="3">
    <location>
        <begin position="99"/>
        <end position="145"/>
    </location>
</feature>
<feature type="domain" description="LysM" evidence="3">
    <location>
        <begin position="182"/>
        <end position="228"/>
    </location>
</feature>
<proteinExistence type="predicted"/>
<dbReference type="InterPro" id="IPR018392">
    <property type="entry name" value="LysM"/>
</dbReference>
<dbReference type="InterPro" id="IPR052210">
    <property type="entry name" value="LysM1-like"/>
</dbReference>
<protein>
    <submittedName>
        <fullName evidence="4">Carbohydrate-binding module family 50 protein</fullName>
    </submittedName>
</protein>
<name>A0A6A6C305_ZASCE</name>
<dbReference type="OrthoDB" id="2281372at2759"/>
<dbReference type="InterPro" id="IPR036779">
    <property type="entry name" value="LysM_dom_sf"/>
</dbReference>
<keyword evidence="5" id="KW-1185">Reference proteome</keyword>
<feature type="domain" description="LysM" evidence="3">
    <location>
        <begin position="260"/>
        <end position="306"/>
    </location>
</feature>
<evidence type="ECO:0000259" key="3">
    <source>
        <dbReference type="PROSITE" id="PS51782"/>
    </source>
</evidence>
<dbReference type="CDD" id="cd00118">
    <property type="entry name" value="LysM"/>
    <property type="match status" value="3"/>
</dbReference>
<dbReference type="SMART" id="SM00257">
    <property type="entry name" value="LysM"/>
    <property type="match status" value="4"/>
</dbReference>
<keyword evidence="2" id="KW-0843">Virulence</keyword>
<evidence type="ECO:0000313" key="4">
    <source>
        <dbReference type="EMBL" id="KAF2160252.1"/>
    </source>
</evidence>
<feature type="non-terminal residue" evidence="4">
    <location>
        <position position="1"/>
    </location>
</feature>